<sequence length="70" mass="7806">MNGGSEGLGKTDISAWLQFRLPDGSLLTNSFPPDTPLQTIQQYIITQLGPRTSSITMFTTYLRQKLSKED</sequence>
<dbReference type="Proteomes" id="UP001159428">
    <property type="component" value="Unassembled WGS sequence"/>
</dbReference>
<evidence type="ECO:0000259" key="1">
    <source>
        <dbReference type="PROSITE" id="PS50033"/>
    </source>
</evidence>
<proteinExistence type="predicted"/>
<gene>
    <name evidence="2" type="ORF">PMEA_00012648</name>
</gene>
<dbReference type="SUPFAM" id="SSF54236">
    <property type="entry name" value="Ubiquitin-like"/>
    <property type="match status" value="1"/>
</dbReference>
<dbReference type="InterPro" id="IPR029071">
    <property type="entry name" value="Ubiquitin-like_domsf"/>
</dbReference>
<name>A0AAU9WW34_9CNID</name>
<dbReference type="AlphaFoldDB" id="A0AAU9WW34"/>
<dbReference type="EMBL" id="CALNXJ010000022">
    <property type="protein sequence ID" value="CAH3127578.1"/>
    <property type="molecule type" value="Genomic_DNA"/>
</dbReference>
<comment type="caution">
    <text evidence="2">The sequence shown here is derived from an EMBL/GenBank/DDBJ whole genome shotgun (WGS) entry which is preliminary data.</text>
</comment>
<dbReference type="PROSITE" id="PS50033">
    <property type="entry name" value="UBX"/>
    <property type="match status" value="1"/>
</dbReference>
<organism evidence="2 3">
    <name type="scientific">Pocillopora meandrina</name>
    <dbReference type="NCBI Taxonomy" id="46732"/>
    <lineage>
        <taxon>Eukaryota</taxon>
        <taxon>Metazoa</taxon>
        <taxon>Cnidaria</taxon>
        <taxon>Anthozoa</taxon>
        <taxon>Hexacorallia</taxon>
        <taxon>Scleractinia</taxon>
        <taxon>Astrocoeniina</taxon>
        <taxon>Pocilloporidae</taxon>
        <taxon>Pocillopora</taxon>
    </lineage>
</organism>
<protein>
    <recommendedName>
        <fullName evidence="1">UBX domain-containing protein</fullName>
    </recommendedName>
</protein>
<dbReference type="Pfam" id="PF00789">
    <property type="entry name" value="UBX"/>
    <property type="match status" value="1"/>
</dbReference>
<dbReference type="InterPro" id="IPR001012">
    <property type="entry name" value="UBX_dom"/>
</dbReference>
<reference evidence="2 3" key="1">
    <citation type="submission" date="2022-05" db="EMBL/GenBank/DDBJ databases">
        <authorList>
            <consortium name="Genoscope - CEA"/>
            <person name="William W."/>
        </authorList>
    </citation>
    <scope>NUCLEOTIDE SEQUENCE [LARGE SCALE GENOMIC DNA]</scope>
</reference>
<dbReference type="Gene3D" id="3.10.20.90">
    <property type="entry name" value="Phosphatidylinositol 3-kinase Catalytic Subunit, Chain A, domain 1"/>
    <property type="match status" value="1"/>
</dbReference>
<keyword evidence="3" id="KW-1185">Reference proteome</keyword>
<evidence type="ECO:0000313" key="2">
    <source>
        <dbReference type="EMBL" id="CAH3127578.1"/>
    </source>
</evidence>
<accession>A0AAU9WW34</accession>
<feature type="domain" description="UBX" evidence="1">
    <location>
        <begin position="17"/>
        <end position="70"/>
    </location>
</feature>
<evidence type="ECO:0000313" key="3">
    <source>
        <dbReference type="Proteomes" id="UP001159428"/>
    </source>
</evidence>